<dbReference type="Pfam" id="PF00126">
    <property type="entry name" value="HTH_1"/>
    <property type="match status" value="1"/>
</dbReference>
<keyword evidence="4" id="KW-1185">Reference proteome</keyword>
<comment type="similarity">
    <text evidence="1">Belongs to the LysR transcriptional regulatory family.</text>
</comment>
<comment type="caution">
    <text evidence="3">The sequence shown here is derived from an EMBL/GenBank/DDBJ whole genome shotgun (WGS) entry which is preliminary data.</text>
</comment>
<dbReference type="Gene3D" id="1.10.10.10">
    <property type="entry name" value="Winged helix-like DNA-binding domain superfamily/Winged helix DNA-binding domain"/>
    <property type="match status" value="1"/>
</dbReference>
<dbReference type="PANTHER" id="PTHR30537">
    <property type="entry name" value="HTH-TYPE TRANSCRIPTIONAL REGULATOR"/>
    <property type="match status" value="1"/>
</dbReference>
<gene>
    <name evidence="3" type="ORF">ACFSQT_17790</name>
</gene>
<dbReference type="SUPFAM" id="SSF46785">
    <property type="entry name" value="Winged helix' DNA-binding domain"/>
    <property type="match status" value="1"/>
</dbReference>
<dbReference type="EMBL" id="JBHUGY010000027">
    <property type="protein sequence ID" value="MFD2054857.1"/>
    <property type="molecule type" value="Genomic_DNA"/>
</dbReference>
<reference evidence="4" key="1">
    <citation type="journal article" date="2019" name="Int. J. Syst. Evol. Microbiol.">
        <title>The Global Catalogue of Microorganisms (GCM) 10K type strain sequencing project: providing services to taxonomists for standard genome sequencing and annotation.</title>
        <authorList>
            <consortium name="The Broad Institute Genomics Platform"/>
            <consortium name="The Broad Institute Genome Sequencing Center for Infectious Disease"/>
            <person name="Wu L."/>
            <person name="Ma J."/>
        </authorList>
    </citation>
    <scope>NUCLEOTIDE SEQUENCE [LARGE SCALE GENOMIC DNA]</scope>
    <source>
        <strain evidence="4">CGMCC 1.16226</strain>
    </source>
</reference>
<name>A0ABW4WHF5_9HYPH</name>
<feature type="domain" description="HTH lysR-type" evidence="2">
    <location>
        <begin position="14"/>
        <end position="66"/>
    </location>
</feature>
<evidence type="ECO:0000313" key="4">
    <source>
        <dbReference type="Proteomes" id="UP001597349"/>
    </source>
</evidence>
<proteinExistence type="inferred from homology"/>
<dbReference type="InterPro" id="IPR000847">
    <property type="entry name" value="LysR_HTH_N"/>
</dbReference>
<evidence type="ECO:0000259" key="2">
    <source>
        <dbReference type="PROSITE" id="PS50931"/>
    </source>
</evidence>
<evidence type="ECO:0000313" key="3">
    <source>
        <dbReference type="EMBL" id="MFD2054857.1"/>
    </source>
</evidence>
<sequence length="100" mass="11032">MSHRYYDLAFFVALEAFEASAFHLSFELAASELNVTPGEISRQIKVIENELDVPLFSRAASGVVLTSAGKDLYIELESIFSKTSQALTTIKRGSRTLCPD</sequence>
<dbReference type="InterPro" id="IPR036390">
    <property type="entry name" value="WH_DNA-bd_sf"/>
</dbReference>
<organism evidence="3 4">
    <name type="scientific">Mesorhizobium calcicola</name>
    <dbReference type="NCBI Taxonomy" id="1300310"/>
    <lineage>
        <taxon>Bacteria</taxon>
        <taxon>Pseudomonadati</taxon>
        <taxon>Pseudomonadota</taxon>
        <taxon>Alphaproteobacteria</taxon>
        <taxon>Hyphomicrobiales</taxon>
        <taxon>Phyllobacteriaceae</taxon>
        <taxon>Mesorhizobium</taxon>
    </lineage>
</organism>
<evidence type="ECO:0000256" key="1">
    <source>
        <dbReference type="ARBA" id="ARBA00009437"/>
    </source>
</evidence>
<dbReference type="InterPro" id="IPR036388">
    <property type="entry name" value="WH-like_DNA-bd_sf"/>
</dbReference>
<accession>A0ABW4WHF5</accession>
<dbReference type="RefSeq" id="WP_379020752.1">
    <property type="nucleotide sequence ID" value="NZ_JBHUGY010000027.1"/>
</dbReference>
<dbReference type="PANTHER" id="PTHR30537:SF74">
    <property type="entry name" value="HTH-TYPE TRANSCRIPTIONAL REGULATOR TRPI"/>
    <property type="match status" value="1"/>
</dbReference>
<protein>
    <submittedName>
        <fullName evidence="3">LysR family transcriptional regulator</fullName>
    </submittedName>
</protein>
<dbReference type="Proteomes" id="UP001597349">
    <property type="component" value="Unassembled WGS sequence"/>
</dbReference>
<dbReference type="PROSITE" id="PS50931">
    <property type="entry name" value="HTH_LYSR"/>
    <property type="match status" value="1"/>
</dbReference>
<dbReference type="InterPro" id="IPR058163">
    <property type="entry name" value="LysR-type_TF_proteobact-type"/>
</dbReference>